<keyword evidence="4" id="KW-0796">Tight junction</keyword>
<dbReference type="Ensembl" id="ENSSORT00005044152.1">
    <property type="protein sequence ID" value="ENSSORP00005043060.1"/>
    <property type="gene ID" value="ENSSORG00005019926.1"/>
</dbReference>
<keyword evidence="9 11" id="KW-0472">Membrane</keyword>
<feature type="transmembrane region" description="Helical" evidence="11">
    <location>
        <begin position="77"/>
        <end position="97"/>
    </location>
</feature>
<evidence type="ECO:0000256" key="2">
    <source>
        <dbReference type="ARBA" id="ARBA00004651"/>
    </source>
</evidence>
<keyword evidence="13" id="KW-1185">Reference proteome</keyword>
<feature type="region of interest" description="Disordered" evidence="10">
    <location>
        <begin position="198"/>
        <end position="225"/>
    </location>
</feature>
<evidence type="ECO:0000256" key="11">
    <source>
        <dbReference type="SAM" id="Phobius"/>
    </source>
</evidence>
<dbReference type="GO" id="GO:0005198">
    <property type="term" value="F:structural molecule activity"/>
    <property type="evidence" value="ECO:0007669"/>
    <property type="project" value="InterPro"/>
</dbReference>
<dbReference type="Pfam" id="PF00822">
    <property type="entry name" value="PMP22_Claudin"/>
    <property type="match status" value="1"/>
</dbReference>
<feature type="transmembrane region" description="Helical" evidence="11">
    <location>
        <begin position="118"/>
        <end position="140"/>
    </location>
</feature>
<keyword evidence="8 11" id="KW-1133">Transmembrane helix</keyword>
<dbReference type="Gene3D" id="1.20.140.150">
    <property type="match status" value="1"/>
</dbReference>
<evidence type="ECO:0000256" key="10">
    <source>
        <dbReference type="SAM" id="MobiDB-lite"/>
    </source>
</evidence>
<evidence type="ECO:0000256" key="6">
    <source>
        <dbReference type="ARBA" id="ARBA00022692"/>
    </source>
</evidence>
<dbReference type="AlphaFoldDB" id="A0A673BMR3"/>
<accession>A0A673BMR3</accession>
<reference evidence="12" key="1">
    <citation type="submission" date="2025-08" db="UniProtKB">
        <authorList>
            <consortium name="Ensembl"/>
        </authorList>
    </citation>
    <scope>IDENTIFICATION</scope>
</reference>
<keyword evidence="6 11" id="KW-0812">Transmembrane</keyword>
<evidence type="ECO:0000313" key="13">
    <source>
        <dbReference type="Proteomes" id="UP000472271"/>
    </source>
</evidence>
<evidence type="ECO:0000256" key="5">
    <source>
        <dbReference type="ARBA" id="ARBA00022475"/>
    </source>
</evidence>
<evidence type="ECO:0000256" key="1">
    <source>
        <dbReference type="ARBA" id="ARBA00004435"/>
    </source>
</evidence>
<dbReference type="PANTHER" id="PTHR12002">
    <property type="entry name" value="CLAUDIN"/>
    <property type="match status" value="1"/>
</dbReference>
<organism evidence="12 13">
    <name type="scientific">Sphaeramia orbicularis</name>
    <name type="common">orbiculate cardinalfish</name>
    <dbReference type="NCBI Taxonomy" id="375764"/>
    <lineage>
        <taxon>Eukaryota</taxon>
        <taxon>Metazoa</taxon>
        <taxon>Chordata</taxon>
        <taxon>Craniata</taxon>
        <taxon>Vertebrata</taxon>
        <taxon>Euteleostomi</taxon>
        <taxon>Actinopterygii</taxon>
        <taxon>Neopterygii</taxon>
        <taxon>Teleostei</taxon>
        <taxon>Neoteleostei</taxon>
        <taxon>Acanthomorphata</taxon>
        <taxon>Gobiaria</taxon>
        <taxon>Kurtiformes</taxon>
        <taxon>Apogonoidei</taxon>
        <taxon>Apogonidae</taxon>
        <taxon>Apogoninae</taxon>
        <taxon>Sphaeramia</taxon>
    </lineage>
</organism>
<comment type="subcellular location">
    <subcellularLocation>
        <location evidence="1">Cell junction</location>
        <location evidence="1">Tight junction</location>
    </subcellularLocation>
    <subcellularLocation>
        <location evidence="2">Cell membrane</location>
        <topology evidence="2">Multi-pass membrane protein</topology>
    </subcellularLocation>
</comment>
<feature type="compositionally biased region" description="Low complexity" evidence="10">
    <location>
        <begin position="206"/>
        <end position="225"/>
    </location>
</feature>
<reference evidence="12" key="2">
    <citation type="submission" date="2025-09" db="UniProtKB">
        <authorList>
            <consortium name="Ensembl"/>
        </authorList>
    </citation>
    <scope>IDENTIFICATION</scope>
</reference>
<evidence type="ECO:0000256" key="7">
    <source>
        <dbReference type="ARBA" id="ARBA00022949"/>
    </source>
</evidence>
<name>A0A673BMR3_9TELE</name>
<comment type="similarity">
    <text evidence="3">Belongs to the claudin family.</text>
</comment>
<feature type="transmembrane region" description="Helical" evidence="11">
    <location>
        <begin position="160"/>
        <end position="183"/>
    </location>
</feature>
<dbReference type="GO" id="GO:0005923">
    <property type="term" value="C:bicellular tight junction"/>
    <property type="evidence" value="ECO:0007669"/>
    <property type="project" value="UniProtKB-SubCell"/>
</dbReference>
<proteinExistence type="inferred from homology"/>
<evidence type="ECO:0000256" key="3">
    <source>
        <dbReference type="ARBA" id="ARBA00008295"/>
    </source>
</evidence>
<evidence type="ECO:0000256" key="4">
    <source>
        <dbReference type="ARBA" id="ARBA00022427"/>
    </source>
</evidence>
<dbReference type="PRINTS" id="PR01077">
    <property type="entry name" value="CLAUDIN"/>
</dbReference>
<protein>
    <recommendedName>
        <fullName evidence="14">Claudin</fullName>
    </recommendedName>
</protein>
<dbReference type="InParanoid" id="A0A673BMR3"/>
<keyword evidence="5" id="KW-1003">Cell membrane</keyword>
<evidence type="ECO:0000313" key="12">
    <source>
        <dbReference type="Ensembl" id="ENSSORP00005043060.1"/>
    </source>
</evidence>
<evidence type="ECO:0008006" key="14">
    <source>
        <dbReference type="Google" id="ProtNLM"/>
    </source>
</evidence>
<evidence type="ECO:0000256" key="9">
    <source>
        <dbReference type="ARBA" id="ARBA00023136"/>
    </source>
</evidence>
<dbReference type="InterPro" id="IPR006187">
    <property type="entry name" value="Claudin"/>
</dbReference>
<evidence type="ECO:0000256" key="8">
    <source>
        <dbReference type="ARBA" id="ARBA00022989"/>
    </source>
</evidence>
<keyword evidence="7" id="KW-0965">Cell junction</keyword>
<dbReference type="InterPro" id="IPR004031">
    <property type="entry name" value="PMP22/EMP/MP20/Claudin"/>
</dbReference>
<dbReference type="Proteomes" id="UP000472271">
    <property type="component" value="Unassembled WGS sequence"/>
</dbReference>
<sequence>EDSPVLVSLLGVLVLGGAWLCSLATTLMSTWLTMCPDLLPTVTFELGLWEACVIHEGGTQGCQPHSSLLGLPPDIQLARILMCLSLAAGLLALLVAVPGMTGVKSCGERLRWKRALRTAGGALGLAAGVLGLAPVSYVAHLTVERFFDESVPEVMPRWEFGDAMFCGWTAGVLHLLAGTLLLASGRCAGGDDWSRPAPVSAGYPKTRTGTGTRTGTRTSTRSEYV</sequence>
<dbReference type="GO" id="GO:0005886">
    <property type="term" value="C:plasma membrane"/>
    <property type="evidence" value="ECO:0007669"/>
    <property type="project" value="UniProtKB-SubCell"/>
</dbReference>